<organism evidence="2 3">
    <name type="scientific">Microbacterium kyungheense</name>
    <dbReference type="NCBI Taxonomy" id="1263636"/>
    <lineage>
        <taxon>Bacteria</taxon>
        <taxon>Bacillati</taxon>
        <taxon>Actinomycetota</taxon>
        <taxon>Actinomycetes</taxon>
        <taxon>Micrococcales</taxon>
        <taxon>Microbacteriaceae</taxon>
        <taxon>Microbacterium</taxon>
    </lineage>
</organism>
<accession>A0A543FME6</accession>
<dbReference type="RefSeq" id="WP_185842954.1">
    <property type="nucleotide sequence ID" value="NZ_BAABLH010000005.1"/>
</dbReference>
<sequence length="812" mass="88793">MLKISKQELVDGVTVFGDDTFDDVFYPVPELPRFRTDDDGSPVFRYLKYRNPLDHPDGRRGGGYAFFDTEFTFTPAQLEKLKEALDAKVQAMAGQPGFRASRPGPPEAHLGTMTYTRGTANLLLKEDGGALIEAVRGAGKPSLFGRNIAAFMVEFTPEGATLFEQALQGKGGVVQVVYDLSFVAKLPEISGRAWFEADRFYSYEQTIDIDWEMYGDDEYVDRIREEFVDHETMGIDLHLDAVLPDPEADRKLKDKIRTMMERALQDAVLRKMIPDIEAVPMDERGMPEDIEHLKRSFETSKVSSFEQTYRENSAIEWNIVPQGTLPNITNMVDAAGDPVRWADHATEVDLNDPFFQTLHVKVGVNADFGALPIHSIEVKLEYDHGTQHKIEEYAFASADDSAEFQTFIDAGVREYTYSYQVNYVGSSRTFVAPPTTTTDTVLTVNVDDIGLLDVEVQAGDIDFTKVASAQVTVRYEDAGTEKYEEQFALTKDAPSHRAQHVLFQPRRNPVRYQVEYFLVDGRRILTPEQQTERSPILVNDPLGRTQKFEVRGVGDFTGRISQIFLDLVYEDAANAYTVEQSVVLSAGSEAVSQPYAVLGEGGGVVRYSGTIRYKDGTVKPIPPAVADGTIMVGDVVSRKIALTVVPDLVDWTRVRLVQVALRHGPEAGGEAKDLIFSPQNPAAATWEVPLQDGEDAAYRWSATYFLADGTQQSTPMTASTAPSLVLQPPVTAVPTPTPTPTPVPTPTPTPTPTPVPTPTPTPTPAPTPVPTPTPTPAPAPAPVPAPTPAPAPPIPGGATPPPPPIPGGAPTP</sequence>
<feature type="region of interest" description="Disordered" evidence="1">
    <location>
        <begin position="728"/>
        <end position="812"/>
    </location>
</feature>
<comment type="caution">
    <text evidence="2">The sequence shown here is derived from an EMBL/GenBank/DDBJ whole genome shotgun (WGS) entry which is preliminary data.</text>
</comment>
<dbReference type="AlphaFoldDB" id="A0A543FME6"/>
<dbReference type="Proteomes" id="UP000320235">
    <property type="component" value="Unassembled WGS sequence"/>
</dbReference>
<evidence type="ECO:0000256" key="1">
    <source>
        <dbReference type="SAM" id="MobiDB-lite"/>
    </source>
</evidence>
<gene>
    <name evidence="2" type="ORF">FB391_1127</name>
</gene>
<reference evidence="2 3" key="1">
    <citation type="submission" date="2019-06" db="EMBL/GenBank/DDBJ databases">
        <title>Sequencing the genomes of 1000 actinobacteria strains.</title>
        <authorList>
            <person name="Klenk H.-P."/>
        </authorList>
    </citation>
    <scope>NUCLEOTIDE SEQUENCE [LARGE SCALE GENOMIC DNA]</scope>
    <source>
        <strain evidence="2 3">DSM 105492</strain>
    </source>
</reference>
<protein>
    <submittedName>
        <fullName evidence="2">Uncharacterized protein</fullName>
    </submittedName>
</protein>
<dbReference type="EMBL" id="VFPE01000001">
    <property type="protein sequence ID" value="TQM34834.1"/>
    <property type="molecule type" value="Genomic_DNA"/>
</dbReference>
<evidence type="ECO:0000313" key="2">
    <source>
        <dbReference type="EMBL" id="TQM34834.1"/>
    </source>
</evidence>
<feature type="compositionally biased region" description="Pro residues" evidence="1">
    <location>
        <begin position="735"/>
        <end position="812"/>
    </location>
</feature>
<keyword evidence="3" id="KW-1185">Reference proteome</keyword>
<proteinExistence type="predicted"/>
<name>A0A543FME6_9MICO</name>
<evidence type="ECO:0000313" key="3">
    <source>
        <dbReference type="Proteomes" id="UP000320235"/>
    </source>
</evidence>